<keyword evidence="3" id="KW-0560">Oxidoreductase</keyword>
<gene>
    <name evidence="5" type="ORF">IAR63_16595</name>
</gene>
<reference evidence="5 6" key="1">
    <citation type="submission" date="2020-08" db="EMBL/GenBank/DDBJ databases">
        <title>Complete genome sequence of Raphidiopsis curvispora isolated from drinking water reservoir in South Korea.</title>
        <authorList>
            <person name="Jeong J."/>
        </authorList>
    </citation>
    <scope>NUCLEOTIDE SEQUENCE [LARGE SCALE GENOMIC DNA]</scope>
    <source>
        <strain evidence="5 6">GIHE-G1</strain>
    </source>
</reference>
<dbReference type="PANTHER" id="PTHR46332:SF5">
    <property type="entry name" value="ASPARTATE BETA-HYDROXYLASE DOMAIN CONTAINING 2"/>
    <property type="match status" value="1"/>
</dbReference>
<dbReference type="InterPro" id="IPR027443">
    <property type="entry name" value="IPNS-like_sf"/>
</dbReference>
<dbReference type="InterPro" id="IPR051821">
    <property type="entry name" value="Asp/Asn_beta-hydroxylase"/>
</dbReference>
<protein>
    <submittedName>
        <fullName evidence="5">Aspartyl/asparaginyl beta-hydroxylase domain-containing protein</fullName>
    </submittedName>
</protein>
<organism evidence="5 6">
    <name type="scientific">Cylindrospermopsis curvispora GIHE-G1</name>
    <dbReference type="NCBI Taxonomy" id="2666332"/>
    <lineage>
        <taxon>Bacteria</taxon>
        <taxon>Bacillati</taxon>
        <taxon>Cyanobacteriota</taxon>
        <taxon>Cyanophyceae</taxon>
        <taxon>Nostocales</taxon>
        <taxon>Aphanizomenonaceae</taxon>
        <taxon>Cylindrospermopsis</taxon>
    </lineage>
</organism>
<evidence type="ECO:0000256" key="2">
    <source>
        <dbReference type="ARBA" id="ARBA00022964"/>
    </source>
</evidence>
<dbReference type="Proteomes" id="UP000516013">
    <property type="component" value="Chromosome"/>
</dbReference>
<evidence type="ECO:0000259" key="4">
    <source>
        <dbReference type="Pfam" id="PF05118"/>
    </source>
</evidence>
<sequence length="192" mass="21900">MFFNPAIFPFTSALEASWPDIRKELEQLQPADFIDWPERNIYNHGWGVLGLYAFGQRLEENCRLCPKTAGVVENIPGMITAGFSSLAPGTYIGPHFGVSKAVLRCHLGVVVPDNNCAIRVDKETKNWQEGKCLVFDDTYEHEAWNRSNKTRIVLLVDFMRSNPTSEELVTGDQNVDHDYWINILRQKDVNLK</sequence>
<comment type="similarity">
    <text evidence="1">Belongs to the aspartyl/asparaginyl beta-hydroxylase family.</text>
</comment>
<dbReference type="SUPFAM" id="SSF51197">
    <property type="entry name" value="Clavaminate synthase-like"/>
    <property type="match status" value="1"/>
</dbReference>
<dbReference type="KEGG" id="ccur:IAR63_16595"/>
<keyword evidence="6" id="KW-1185">Reference proteome</keyword>
<evidence type="ECO:0000313" key="5">
    <source>
        <dbReference type="EMBL" id="QNP29415.1"/>
    </source>
</evidence>
<dbReference type="PANTHER" id="PTHR46332">
    <property type="entry name" value="ASPARTATE BETA-HYDROXYLASE DOMAIN-CONTAINING PROTEIN 2"/>
    <property type="match status" value="1"/>
</dbReference>
<dbReference type="AlphaFoldDB" id="A0A7H0F049"/>
<proteinExistence type="inferred from homology"/>
<dbReference type="RefSeq" id="WP_057178217.1">
    <property type="nucleotide sequence ID" value="NZ_CP060822.1"/>
</dbReference>
<accession>A0A7H0F049</accession>
<dbReference type="InterPro" id="IPR007803">
    <property type="entry name" value="Asp/Arg/Pro-Hydrxlase"/>
</dbReference>
<evidence type="ECO:0000256" key="1">
    <source>
        <dbReference type="ARBA" id="ARBA00007730"/>
    </source>
</evidence>
<dbReference type="EMBL" id="CP060822">
    <property type="protein sequence ID" value="QNP29415.1"/>
    <property type="molecule type" value="Genomic_DNA"/>
</dbReference>
<dbReference type="Gene3D" id="2.60.120.330">
    <property type="entry name" value="B-lactam Antibiotic, Isopenicillin N Synthase, Chain"/>
    <property type="match status" value="1"/>
</dbReference>
<evidence type="ECO:0000256" key="3">
    <source>
        <dbReference type="ARBA" id="ARBA00023002"/>
    </source>
</evidence>
<dbReference type="Pfam" id="PF05118">
    <property type="entry name" value="Asp_Arg_Hydrox"/>
    <property type="match status" value="1"/>
</dbReference>
<name>A0A7H0F049_9CYAN</name>
<dbReference type="GO" id="GO:0051213">
    <property type="term" value="F:dioxygenase activity"/>
    <property type="evidence" value="ECO:0007669"/>
    <property type="project" value="UniProtKB-KW"/>
</dbReference>
<dbReference type="GO" id="GO:0016020">
    <property type="term" value="C:membrane"/>
    <property type="evidence" value="ECO:0007669"/>
    <property type="project" value="TreeGrafter"/>
</dbReference>
<feature type="domain" description="Aspartyl/asparaginy/proline hydroxylase" evidence="4">
    <location>
        <begin position="15"/>
        <end position="160"/>
    </location>
</feature>
<keyword evidence="2" id="KW-0223">Dioxygenase</keyword>
<evidence type="ECO:0000313" key="6">
    <source>
        <dbReference type="Proteomes" id="UP000516013"/>
    </source>
</evidence>